<comment type="pathway">
    <text evidence="4">Quinol/quinone metabolism; menaquinone biosynthesis; menaquinol from 1,4-dihydroxy-2-naphthoate: step 2/2.</text>
</comment>
<evidence type="ECO:0000256" key="3">
    <source>
        <dbReference type="ARBA" id="ARBA00022691"/>
    </source>
</evidence>
<dbReference type="HAMAP" id="MF_01813">
    <property type="entry name" value="MenG_UbiE_methyltr"/>
    <property type="match status" value="1"/>
</dbReference>
<proteinExistence type="inferred from homology"/>
<dbReference type="Proteomes" id="UP000830236">
    <property type="component" value="Chromosome"/>
</dbReference>
<keyword evidence="3 4" id="KW-0949">S-adenosyl-L-methionine</keyword>
<dbReference type="EC" id="2.1.1.163" evidence="4"/>
<dbReference type="InterPro" id="IPR004033">
    <property type="entry name" value="UbiE/COQ5_MeTrFase"/>
</dbReference>
<dbReference type="NCBIfam" id="NF001241">
    <property type="entry name" value="PRK00216.1-2"/>
    <property type="match status" value="1"/>
</dbReference>
<dbReference type="NCBIfam" id="TIGR01934">
    <property type="entry name" value="MenG_MenH_UbiE"/>
    <property type="match status" value="1"/>
</dbReference>
<evidence type="ECO:0000256" key="2">
    <source>
        <dbReference type="ARBA" id="ARBA00022679"/>
    </source>
</evidence>
<dbReference type="InterPro" id="IPR023576">
    <property type="entry name" value="UbiE/COQ5_MeTrFase_CS"/>
</dbReference>
<evidence type="ECO:0000256" key="4">
    <source>
        <dbReference type="HAMAP-Rule" id="MF_01813"/>
    </source>
</evidence>
<dbReference type="InterPro" id="IPR029063">
    <property type="entry name" value="SAM-dependent_MTases_sf"/>
</dbReference>
<comment type="catalytic activity">
    <reaction evidence="4">
        <text>a 2-demethylmenaquinol + S-adenosyl-L-methionine = a menaquinol + S-adenosyl-L-homocysteine + H(+)</text>
        <dbReference type="Rhea" id="RHEA:42640"/>
        <dbReference type="Rhea" id="RHEA-COMP:9539"/>
        <dbReference type="Rhea" id="RHEA-COMP:9563"/>
        <dbReference type="ChEBI" id="CHEBI:15378"/>
        <dbReference type="ChEBI" id="CHEBI:18151"/>
        <dbReference type="ChEBI" id="CHEBI:55437"/>
        <dbReference type="ChEBI" id="CHEBI:57856"/>
        <dbReference type="ChEBI" id="CHEBI:59789"/>
        <dbReference type="EC" id="2.1.1.163"/>
    </reaction>
</comment>
<comment type="similarity">
    <text evidence="4">Belongs to the class I-like SAM-binding methyltransferase superfamily. MenG/UbiE family.</text>
</comment>
<keyword evidence="1 4" id="KW-0489">Methyltransferase</keyword>
<evidence type="ECO:0000256" key="1">
    <source>
        <dbReference type="ARBA" id="ARBA00022603"/>
    </source>
</evidence>
<dbReference type="Pfam" id="PF01209">
    <property type="entry name" value="Ubie_methyltran"/>
    <property type="match status" value="1"/>
</dbReference>
<feature type="binding site" evidence="4">
    <location>
        <position position="119"/>
    </location>
    <ligand>
        <name>S-adenosyl-L-methionine</name>
        <dbReference type="ChEBI" id="CHEBI:59789"/>
    </ligand>
</feature>
<dbReference type="PROSITE" id="PS01184">
    <property type="entry name" value="UBIE_2"/>
    <property type="match status" value="1"/>
</dbReference>
<protein>
    <recommendedName>
        <fullName evidence="4">Demethylmenaquinone methyltransferase</fullName>
        <ecNumber evidence="4">2.1.1.163</ecNumber>
    </recommendedName>
</protein>
<keyword evidence="2 4" id="KW-0808">Transferase</keyword>
<keyword evidence="4" id="KW-0474">Menaquinone biosynthesis</keyword>
<dbReference type="CDD" id="cd02440">
    <property type="entry name" value="AdoMet_MTases"/>
    <property type="match status" value="1"/>
</dbReference>
<dbReference type="GO" id="GO:0009234">
    <property type="term" value="P:menaquinone biosynthetic process"/>
    <property type="evidence" value="ECO:0007669"/>
    <property type="project" value="UniProtKB-UniRule"/>
</dbReference>
<gene>
    <name evidence="4" type="primary">menG</name>
    <name evidence="5" type="ORF">M3I41_01735</name>
</gene>
<dbReference type="GO" id="GO:0043770">
    <property type="term" value="F:demethylmenaquinone methyltransferase activity"/>
    <property type="evidence" value="ECO:0007669"/>
    <property type="project" value="UniProtKB-UniRule"/>
</dbReference>
<feature type="binding site" evidence="4">
    <location>
        <begin position="102"/>
        <end position="103"/>
    </location>
    <ligand>
        <name>S-adenosyl-L-methionine</name>
        <dbReference type="ChEBI" id="CHEBI:59789"/>
    </ligand>
</feature>
<dbReference type="PANTHER" id="PTHR43591:SF24">
    <property type="entry name" value="2-METHOXY-6-POLYPRENYL-1,4-BENZOQUINOL METHYLASE, MITOCHONDRIAL"/>
    <property type="match status" value="1"/>
</dbReference>
<evidence type="ECO:0000313" key="6">
    <source>
        <dbReference type="Proteomes" id="UP000830236"/>
    </source>
</evidence>
<organism evidence="5 6">
    <name type="scientific">Actinomyces graevenitzii</name>
    <dbReference type="NCBI Taxonomy" id="55565"/>
    <lineage>
        <taxon>Bacteria</taxon>
        <taxon>Bacillati</taxon>
        <taxon>Actinomycetota</taxon>
        <taxon>Actinomycetes</taxon>
        <taxon>Actinomycetales</taxon>
        <taxon>Actinomycetaceae</taxon>
        <taxon>Actinomyces</taxon>
    </lineage>
</organism>
<dbReference type="PANTHER" id="PTHR43591">
    <property type="entry name" value="METHYLTRANSFERASE"/>
    <property type="match status" value="1"/>
</dbReference>
<dbReference type="KEGG" id="agh:M3I41_01735"/>
<feature type="binding site" evidence="4">
    <location>
        <position position="62"/>
    </location>
    <ligand>
        <name>S-adenosyl-L-methionine</name>
        <dbReference type="ChEBI" id="CHEBI:59789"/>
    </ligand>
</feature>
<dbReference type="SUPFAM" id="SSF53335">
    <property type="entry name" value="S-adenosyl-L-methionine-dependent methyltransferases"/>
    <property type="match status" value="1"/>
</dbReference>
<dbReference type="AlphaFoldDB" id="A0A9E7AQM4"/>
<evidence type="ECO:0000313" key="5">
    <source>
        <dbReference type="EMBL" id="UQF80023.1"/>
    </source>
</evidence>
<sequence>MSRASLNKDPREVAGMFDTVARRYDLTNDVMSGFQVRAWRAVTRAAVGAGPGMKVLDLAAGTGTSTNDYALAGAQVVACDFSIGMMQEGKRRYPELQFVAGDATALPFADDAFDVVTISYGLRNVNDTLAALRQMYRVTKPGGRIVIAEFSTPTTPVVRESYKWFLGHVMPPAARVFSSNVESYDYLAESILSWPNQEELAQLLLEAGWRQVAYKNLSGGIVALHQAVKPSA</sequence>
<name>A0A9E7AQM4_9ACTO</name>
<feature type="binding site" evidence="4">
    <location>
        <position position="80"/>
    </location>
    <ligand>
        <name>S-adenosyl-L-methionine</name>
        <dbReference type="ChEBI" id="CHEBI:59789"/>
    </ligand>
</feature>
<comment type="function">
    <text evidence="4">Methyltransferase required for the conversion of demethylmenaquinol (DMKH2) to menaquinol (MKH2).</text>
</comment>
<dbReference type="EMBL" id="CP097095">
    <property type="protein sequence ID" value="UQF80023.1"/>
    <property type="molecule type" value="Genomic_DNA"/>
</dbReference>
<accession>A0A9E7AQM4</accession>
<reference evidence="5" key="1">
    <citation type="submission" date="2022-05" db="EMBL/GenBank/DDBJ databases">
        <title>Using nanopore sequencing to obtain complete genomes from saliva samples.</title>
        <authorList>
            <person name="Baker J.L."/>
        </authorList>
    </citation>
    <scope>NUCLEOTIDE SEQUENCE</scope>
    <source>
        <strain evidence="5">JCVI-JB-Ag32</strain>
    </source>
</reference>
<dbReference type="Gene3D" id="3.40.50.150">
    <property type="entry name" value="Vaccinia Virus protein VP39"/>
    <property type="match status" value="1"/>
</dbReference>
<dbReference type="GO" id="GO:0032259">
    <property type="term" value="P:methylation"/>
    <property type="evidence" value="ECO:0007669"/>
    <property type="project" value="UniProtKB-KW"/>
</dbReference>
<dbReference type="PROSITE" id="PS51608">
    <property type="entry name" value="SAM_MT_UBIE"/>
    <property type="match status" value="1"/>
</dbReference>